<dbReference type="EMBL" id="JAVDQT010000008">
    <property type="protein sequence ID" value="MDR6434067.1"/>
    <property type="molecule type" value="Genomic_DNA"/>
</dbReference>
<protein>
    <submittedName>
        <fullName evidence="1">Uncharacterized protein</fullName>
    </submittedName>
</protein>
<organism evidence="1 2">
    <name type="scientific">Brucella pseudogrignonensis</name>
    <dbReference type="NCBI Taxonomy" id="419475"/>
    <lineage>
        <taxon>Bacteria</taxon>
        <taxon>Pseudomonadati</taxon>
        <taxon>Pseudomonadota</taxon>
        <taxon>Alphaproteobacteria</taxon>
        <taxon>Hyphomicrobiales</taxon>
        <taxon>Brucellaceae</taxon>
        <taxon>Brucella/Ochrobactrum group</taxon>
        <taxon>Brucella</taxon>
    </lineage>
</organism>
<name>A0ABU1MDX6_9HYPH</name>
<sequence length="49" mass="5430">MCCPMGIPITEPLHIVRTKAENRSISDSSPIRSGFELKVNENTFLIGLN</sequence>
<keyword evidence="2" id="KW-1185">Reference proteome</keyword>
<evidence type="ECO:0000313" key="2">
    <source>
        <dbReference type="Proteomes" id="UP001184614"/>
    </source>
</evidence>
<gene>
    <name evidence="1" type="ORF">J2782_003815</name>
</gene>
<proteinExistence type="predicted"/>
<dbReference type="Proteomes" id="UP001184614">
    <property type="component" value="Unassembled WGS sequence"/>
</dbReference>
<evidence type="ECO:0000313" key="1">
    <source>
        <dbReference type="EMBL" id="MDR6434067.1"/>
    </source>
</evidence>
<comment type="caution">
    <text evidence="1">The sequence shown here is derived from an EMBL/GenBank/DDBJ whole genome shotgun (WGS) entry which is preliminary data.</text>
</comment>
<accession>A0ABU1MDX6</accession>
<reference evidence="1 2" key="1">
    <citation type="submission" date="2023-07" db="EMBL/GenBank/DDBJ databases">
        <title>Sorghum-associated microbial communities from plants grown in Nebraska, USA.</title>
        <authorList>
            <person name="Schachtman D."/>
        </authorList>
    </citation>
    <scope>NUCLEOTIDE SEQUENCE [LARGE SCALE GENOMIC DNA]</scope>
    <source>
        <strain evidence="1 2">DS1730</strain>
    </source>
</reference>